<gene>
    <name evidence="1" type="ORF">N6H18_07845</name>
</gene>
<accession>A0ABY6CTM5</accession>
<protein>
    <recommendedName>
        <fullName evidence="3">SpoIIAA-like</fullName>
    </recommendedName>
</protein>
<evidence type="ECO:0008006" key="3">
    <source>
        <dbReference type="Google" id="ProtNLM"/>
    </source>
</evidence>
<name>A0ABY6CTM5_9BACT</name>
<organism evidence="1 2">
    <name type="scientific">Reichenbachiella agarivorans</name>
    <dbReference type="NCBI Taxonomy" id="2979464"/>
    <lineage>
        <taxon>Bacteria</taxon>
        <taxon>Pseudomonadati</taxon>
        <taxon>Bacteroidota</taxon>
        <taxon>Cytophagia</taxon>
        <taxon>Cytophagales</taxon>
        <taxon>Reichenbachiellaceae</taxon>
        <taxon>Reichenbachiella</taxon>
    </lineage>
</organism>
<dbReference type="EMBL" id="CP106679">
    <property type="protein sequence ID" value="UXP33856.1"/>
    <property type="molecule type" value="Genomic_DNA"/>
</dbReference>
<sequence length="123" mass="13579">MSVTSIPYKDITIIQTDLSGKSIDEGIDVLREAVEVISKYPANSVLSLINVTGLRFNSTYLNEIKMVGKKNAPFVKGTAAVGLTSMTKLIAKTMIQFTGRKAELFDDEESAKEWLYLVSKGER</sequence>
<reference evidence="1" key="1">
    <citation type="submission" date="2022-09" db="EMBL/GenBank/DDBJ databases">
        <title>Comparative genomics and taxonomic characterization of three novel marine species of genus Reichenbachiella exhibiting antioxidant and polysaccharide degradation activities.</title>
        <authorList>
            <person name="Muhammad N."/>
            <person name="Lee Y.-J."/>
            <person name="Ko J."/>
            <person name="Kim S.-G."/>
        </authorList>
    </citation>
    <scope>NUCLEOTIDE SEQUENCE</scope>
    <source>
        <strain evidence="1">BKB1-1</strain>
    </source>
</reference>
<evidence type="ECO:0000313" key="1">
    <source>
        <dbReference type="EMBL" id="UXP33856.1"/>
    </source>
</evidence>
<evidence type="ECO:0000313" key="2">
    <source>
        <dbReference type="Proteomes" id="UP001065174"/>
    </source>
</evidence>
<proteinExistence type="predicted"/>
<dbReference type="RefSeq" id="WP_262311282.1">
    <property type="nucleotide sequence ID" value="NZ_CP106679.1"/>
</dbReference>
<dbReference type="Proteomes" id="UP001065174">
    <property type="component" value="Chromosome"/>
</dbReference>
<keyword evidence="2" id="KW-1185">Reference proteome</keyword>